<reference evidence="2" key="1">
    <citation type="submission" date="2009-05" db="EMBL/GenBank/DDBJ databases">
        <title>Oryza sativa Indica Group genomic DNA, chromosome 11, BAC clone:K0123C06, cultivar:Kasalath.</title>
        <authorList>
            <person name="Matsumoto T."/>
            <person name="Wu J."/>
            <person name="Kanamori H."/>
        </authorList>
    </citation>
    <scope>NUCLEOTIDE SEQUENCE</scope>
</reference>
<evidence type="ECO:0000256" key="1">
    <source>
        <dbReference type="SAM" id="SignalP"/>
    </source>
</evidence>
<proteinExistence type="predicted"/>
<sequence>MIPQFHFPRFLVAVCCLMSSCMNPPFCITSVHGHKHKKATCKHAPLKWNQTGWLQLMEFSSCRCRFEAEATLHNMWY</sequence>
<protein>
    <recommendedName>
        <fullName evidence="3">Secreted protein</fullName>
    </recommendedName>
</protein>
<dbReference type="AlphaFoldDB" id="A0A679B8T5"/>
<keyword evidence="1" id="KW-0732">Signal</keyword>
<evidence type="ECO:0008006" key="3">
    <source>
        <dbReference type="Google" id="ProtNLM"/>
    </source>
</evidence>
<name>A0A679B8T5_ORYSI</name>
<gene>
    <name evidence="2" type="primary">K0123C06.12</name>
</gene>
<feature type="chain" id="PRO_5025620754" description="Secreted protein" evidence="1">
    <location>
        <begin position="22"/>
        <end position="77"/>
    </location>
</feature>
<dbReference type="EMBL" id="AP011481">
    <property type="protein sequence ID" value="BBD82381.1"/>
    <property type="molecule type" value="Genomic_DNA"/>
</dbReference>
<evidence type="ECO:0000313" key="2">
    <source>
        <dbReference type="EMBL" id="BBD82381.1"/>
    </source>
</evidence>
<organism evidence="2">
    <name type="scientific">Oryza sativa subsp. indica</name>
    <name type="common">Rice</name>
    <dbReference type="NCBI Taxonomy" id="39946"/>
    <lineage>
        <taxon>Eukaryota</taxon>
        <taxon>Viridiplantae</taxon>
        <taxon>Streptophyta</taxon>
        <taxon>Embryophyta</taxon>
        <taxon>Tracheophyta</taxon>
        <taxon>Spermatophyta</taxon>
        <taxon>Magnoliopsida</taxon>
        <taxon>Liliopsida</taxon>
        <taxon>Poales</taxon>
        <taxon>Poaceae</taxon>
        <taxon>BOP clade</taxon>
        <taxon>Oryzoideae</taxon>
        <taxon>Oryzeae</taxon>
        <taxon>Oryzinae</taxon>
        <taxon>Oryza</taxon>
        <taxon>Oryza sativa</taxon>
    </lineage>
</organism>
<feature type="signal peptide" evidence="1">
    <location>
        <begin position="1"/>
        <end position="21"/>
    </location>
</feature>
<accession>A0A679B8T5</accession>